<dbReference type="AlphaFoldDB" id="A0ABD1WRY8"/>
<protein>
    <submittedName>
        <fullName evidence="1">Uncharacterized protein</fullName>
    </submittedName>
</protein>
<proteinExistence type="predicted"/>
<name>A0ABD1WRY8_9LAMI</name>
<evidence type="ECO:0000313" key="2">
    <source>
        <dbReference type="Proteomes" id="UP001604277"/>
    </source>
</evidence>
<accession>A0ABD1WRY8</accession>
<dbReference type="Proteomes" id="UP001604277">
    <property type="component" value="Unassembled WGS sequence"/>
</dbReference>
<sequence>MGKALKGAPGSKHEANGSSYVGNATATISKDSCSECLPTTKIHSSCLASVFPISSISIWGPTRGQAGAKPTDRGAHHQRHGGHLCLFPRTGSIYAAEITVAIPNLHAGLNAPNQWVLGLNAPNQWVLAGEAGFSKSKKPFTRPYRAYHRFYGDKIMDYYDIHTLEDQRTQMKDKQKLLLVPVQ</sequence>
<comment type="caution">
    <text evidence="1">The sequence shown here is derived from an EMBL/GenBank/DDBJ whole genome shotgun (WGS) entry which is preliminary data.</text>
</comment>
<evidence type="ECO:0000313" key="1">
    <source>
        <dbReference type="EMBL" id="KAL2552429.1"/>
    </source>
</evidence>
<keyword evidence="2" id="KW-1185">Reference proteome</keyword>
<dbReference type="EMBL" id="JBFOLJ010000002">
    <property type="protein sequence ID" value="KAL2552429.1"/>
    <property type="molecule type" value="Genomic_DNA"/>
</dbReference>
<gene>
    <name evidence="1" type="ORF">Fot_06048</name>
</gene>
<organism evidence="1 2">
    <name type="scientific">Forsythia ovata</name>
    <dbReference type="NCBI Taxonomy" id="205694"/>
    <lineage>
        <taxon>Eukaryota</taxon>
        <taxon>Viridiplantae</taxon>
        <taxon>Streptophyta</taxon>
        <taxon>Embryophyta</taxon>
        <taxon>Tracheophyta</taxon>
        <taxon>Spermatophyta</taxon>
        <taxon>Magnoliopsida</taxon>
        <taxon>eudicotyledons</taxon>
        <taxon>Gunneridae</taxon>
        <taxon>Pentapetalae</taxon>
        <taxon>asterids</taxon>
        <taxon>lamiids</taxon>
        <taxon>Lamiales</taxon>
        <taxon>Oleaceae</taxon>
        <taxon>Forsythieae</taxon>
        <taxon>Forsythia</taxon>
    </lineage>
</organism>
<reference evidence="2" key="1">
    <citation type="submission" date="2024-07" db="EMBL/GenBank/DDBJ databases">
        <title>Two chromosome-level genome assemblies of Korean endemic species Abeliophyllum distichum and Forsythia ovata (Oleaceae).</title>
        <authorList>
            <person name="Jang H."/>
        </authorList>
    </citation>
    <scope>NUCLEOTIDE SEQUENCE [LARGE SCALE GENOMIC DNA]</scope>
</reference>